<evidence type="ECO:0000313" key="11">
    <source>
        <dbReference type="EMBL" id="CAF4983178.1"/>
    </source>
</evidence>
<evidence type="ECO:0000313" key="10">
    <source>
        <dbReference type="EMBL" id="CAF4981973.1"/>
    </source>
</evidence>
<dbReference type="InterPro" id="IPR005821">
    <property type="entry name" value="Ion_trans_dom"/>
</dbReference>
<dbReference type="Proteomes" id="UP000681720">
    <property type="component" value="Unassembled WGS sequence"/>
</dbReference>
<dbReference type="PANTHER" id="PTHR10037:SF62">
    <property type="entry name" value="SODIUM CHANNEL PROTEIN 60E"/>
    <property type="match status" value="1"/>
</dbReference>
<organism evidence="7 12">
    <name type="scientific">Rotaria magnacalcarata</name>
    <dbReference type="NCBI Taxonomy" id="392030"/>
    <lineage>
        <taxon>Eukaryota</taxon>
        <taxon>Metazoa</taxon>
        <taxon>Spiralia</taxon>
        <taxon>Gnathifera</taxon>
        <taxon>Rotifera</taxon>
        <taxon>Eurotatoria</taxon>
        <taxon>Bdelloidea</taxon>
        <taxon>Philodinida</taxon>
        <taxon>Philodinidae</taxon>
        <taxon>Rotaria</taxon>
    </lineage>
</organism>
<dbReference type="Proteomes" id="UP000681967">
    <property type="component" value="Unassembled WGS sequence"/>
</dbReference>
<dbReference type="AlphaFoldDB" id="A0A8S2ZBM2"/>
<dbReference type="Proteomes" id="UP000676336">
    <property type="component" value="Unassembled WGS sequence"/>
</dbReference>
<evidence type="ECO:0000256" key="5">
    <source>
        <dbReference type="SAM" id="Phobius"/>
    </source>
</evidence>
<comment type="caution">
    <text evidence="7">The sequence shown here is derived from an EMBL/GenBank/DDBJ whole genome shotgun (WGS) entry which is preliminary data.</text>
</comment>
<dbReference type="EMBL" id="CAJOBJ010201033">
    <property type="protein sequence ID" value="CAF4983178.1"/>
    <property type="molecule type" value="Genomic_DNA"/>
</dbReference>
<dbReference type="EMBL" id="CAJOBI010197883">
    <property type="protein sequence ID" value="CAF4981973.1"/>
    <property type="molecule type" value="Genomic_DNA"/>
</dbReference>
<proteinExistence type="predicted"/>
<name>A0A8S2ZBM2_9BILA</name>
<keyword evidence="2 5" id="KW-0812">Transmembrane</keyword>
<keyword evidence="4 5" id="KW-0472">Membrane</keyword>
<protein>
    <recommendedName>
        <fullName evidence="6">Ion transport domain-containing protein</fullName>
    </recommendedName>
</protein>
<dbReference type="InterPro" id="IPR027359">
    <property type="entry name" value="Volt_channel_dom_sf"/>
</dbReference>
<dbReference type="PANTHER" id="PTHR10037">
    <property type="entry name" value="VOLTAGE-GATED CATION CHANNEL CALCIUM AND SODIUM"/>
    <property type="match status" value="1"/>
</dbReference>
<dbReference type="GO" id="GO:0086010">
    <property type="term" value="P:membrane depolarization during action potential"/>
    <property type="evidence" value="ECO:0007669"/>
    <property type="project" value="TreeGrafter"/>
</dbReference>
<dbReference type="GO" id="GO:0019228">
    <property type="term" value="P:neuronal action potential"/>
    <property type="evidence" value="ECO:0007669"/>
    <property type="project" value="TreeGrafter"/>
</dbReference>
<reference evidence="7" key="1">
    <citation type="submission" date="2021-02" db="EMBL/GenBank/DDBJ databases">
        <authorList>
            <person name="Nowell W R."/>
        </authorList>
    </citation>
    <scope>NUCLEOTIDE SEQUENCE</scope>
</reference>
<dbReference type="EMBL" id="CAJOBI010108558">
    <property type="protein sequence ID" value="CAF4622192.1"/>
    <property type="molecule type" value="Genomic_DNA"/>
</dbReference>
<sequence>MALDQPGQSDKMARMLATGNYIFTGIFTAEAILKIIAKAPAKYFKDGWNVFDAIIV</sequence>
<accession>A0A8S2ZBM2</accession>
<feature type="transmembrane region" description="Helical" evidence="5">
    <location>
        <begin position="20"/>
        <end position="37"/>
    </location>
</feature>
<evidence type="ECO:0000256" key="3">
    <source>
        <dbReference type="ARBA" id="ARBA00022989"/>
    </source>
</evidence>
<gene>
    <name evidence="8" type="ORF">BYL167_LOCUS43567</name>
    <name evidence="9" type="ORF">GIL414_LOCUS55434</name>
    <name evidence="11" type="ORF">GIL414_LOCUS56165</name>
    <name evidence="7" type="ORF">SMN809_LOCUS39943</name>
    <name evidence="10" type="ORF">SMN809_LOCUS55779</name>
</gene>
<dbReference type="InterPro" id="IPR043203">
    <property type="entry name" value="VGCC_Ca_Na"/>
</dbReference>
<comment type="subcellular location">
    <subcellularLocation>
        <location evidence="1">Membrane</location>
        <topology evidence="1">Multi-pass membrane protein</topology>
    </subcellularLocation>
</comment>
<dbReference type="GO" id="GO:0005248">
    <property type="term" value="F:voltage-gated sodium channel activity"/>
    <property type="evidence" value="ECO:0007669"/>
    <property type="project" value="TreeGrafter"/>
</dbReference>
<evidence type="ECO:0000256" key="1">
    <source>
        <dbReference type="ARBA" id="ARBA00004141"/>
    </source>
</evidence>
<evidence type="ECO:0000256" key="2">
    <source>
        <dbReference type="ARBA" id="ARBA00022692"/>
    </source>
</evidence>
<dbReference type="Gene3D" id="1.20.120.350">
    <property type="entry name" value="Voltage-gated potassium channels. Chain C"/>
    <property type="match status" value="1"/>
</dbReference>
<evidence type="ECO:0000259" key="6">
    <source>
        <dbReference type="Pfam" id="PF00520"/>
    </source>
</evidence>
<evidence type="ECO:0000313" key="9">
    <source>
        <dbReference type="EMBL" id="CAF4971366.1"/>
    </source>
</evidence>
<evidence type="ECO:0000313" key="7">
    <source>
        <dbReference type="EMBL" id="CAF4622192.1"/>
    </source>
</evidence>
<feature type="non-terminal residue" evidence="7">
    <location>
        <position position="56"/>
    </location>
</feature>
<dbReference type="Pfam" id="PF00520">
    <property type="entry name" value="Ion_trans"/>
    <property type="match status" value="1"/>
</dbReference>
<dbReference type="GO" id="GO:0001518">
    <property type="term" value="C:voltage-gated sodium channel complex"/>
    <property type="evidence" value="ECO:0007669"/>
    <property type="project" value="TreeGrafter"/>
</dbReference>
<dbReference type="EMBL" id="CAJOBH010116210">
    <property type="protein sequence ID" value="CAF4687122.1"/>
    <property type="molecule type" value="Genomic_DNA"/>
</dbReference>
<evidence type="ECO:0000313" key="12">
    <source>
        <dbReference type="Proteomes" id="UP000676336"/>
    </source>
</evidence>
<dbReference type="EMBL" id="CAJOBJ010196831">
    <property type="protein sequence ID" value="CAF4971366.1"/>
    <property type="molecule type" value="Genomic_DNA"/>
</dbReference>
<keyword evidence="3 5" id="KW-1133">Transmembrane helix</keyword>
<dbReference type="SUPFAM" id="SSF81324">
    <property type="entry name" value="Voltage-gated potassium channels"/>
    <property type="match status" value="1"/>
</dbReference>
<evidence type="ECO:0000256" key="4">
    <source>
        <dbReference type="ARBA" id="ARBA00023136"/>
    </source>
</evidence>
<evidence type="ECO:0000313" key="8">
    <source>
        <dbReference type="EMBL" id="CAF4687122.1"/>
    </source>
</evidence>
<feature type="domain" description="Ion transport" evidence="6">
    <location>
        <begin position="1"/>
        <end position="56"/>
    </location>
</feature>